<keyword evidence="3" id="KW-1185">Reference proteome</keyword>
<gene>
    <name evidence="2" type="primary">PARPA_08561.1 scaffold 33371</name>
</gene>
<evidence type="ECO:0000313" key="3">
    <source>
        <dbReference type="Proteomes" id="UP000054107"/>
    </source>
</evidence>
<dbReference type="AlphaFoldDB" id="A0A0B7NFV0"/>
<sequence>MNNNKSIQEKDLFLPPQENNTAELLTLFRDVDSLIVNKFIEIEANKDKDENEIRHFVAGHVCFEMLNEIRGNFLPHVWKKNLGPWNIFVSEEMSKRNYVKDGKKSSFKDKKLMGQLAHDLKILKENYPEELKMLEGVVDKENERSMKVDMRFRCHRFKKDWGIMRENLEYFRDNYRTHIVMLRTTDTKHDVLYPSVFVNNSVAAQEASQEIQSELKSMNLLGFLERQLSKQGAYMKGWEEKETSLHTSGVNHWNPHLRSRRTSRSPPRPASGSRCSTRSVAGYSPLVSSFSPAPSLPVPSSPPARSAYISSADYILRMTYHGSGNNEPPKKKKYIDRRQALVTTIRAKGKESYSRAIREDKKAPWKQVFLDPDNCVVCIDGCPQQDIQSFK</sequence>
<feature type="region of interest" description="Disordered" evidence="1">
    <location>
        <begin position="246"/>
        <end position="278"/>
    </location>
</feature>
<organism evidence="2 3">
    <name type="scientific">Parasitella parasitica</name>
    <dbReference type="NCBI Taxonomy" id="35722"/>
    <lineage>
        <taxon>Eukaryota</taxon>
        <taxon>Fungi</taxon>
        <taxon>Fungi incertae sedis</taxon>
        <taxon>Mucoromycota</taxon>
        <taxon>Mucoromycotina</taxon>
        <taxon>Mucoromycetes</taxon>
        <taxon>Mucorales</taxon>
        <taxon>Mucorineae</taxon>
        <taxon>Mucoraceae</taxon>
        <taxon>Parasitella</taxon>
    </lineage>
</organism>
<evidence type="ECO:0000256" key="1">
    <source>
        <dbReference type="SAM" id="MobiDB-lite"/>
    </source>
</evidence>
<protein>
    <submittedName>
        <fullName evidence="2">Uncharacterized protein</fullName>
    </submittedName>
</protein>
<evidence type="ECO:0000313" key="2">
    <source>
        <dbReference type="EMBL" id="CEP14382.1"/>
    </source>
</evidence>
<dbReference type="OrthoDB" id="2299321at2759"/>
<reference evidence="2 3" key="1">
    <citation type="submission" date="2014-09" db="EMBL/GenBank/DDBJ databases">
        <authorList>
            <person name="Ellenberger Sabrina"/>
        </authorList>
    </citation>
    <scope>NUCLEOTIDE SEQUENCE [LARGE SCALE GENOMIC DNA]</scope>
    <source>
        <strain evidence="2 3">CBS 412.66</strain>
    </source>
</reference>
<dbReference type="Proteomes" id="UP000054107">
    <property type="component" value="Unassembled WGS sequence"/>
</dbReference>
<dbReference type="EMBL" id="LN731200">
    <property type="protein sequence ID" value="CEP14382.1"/>
    <property type="molecule type" value="Genomic_DNA"/>
</dbReference>
<accession>A0A0B7NFV0</accession>
<proteinExistence type="predicted"/>
<name>A0A0B7NFV0_9FUNG</name>